<feature type="domain" description="TfoX N-terminal" evidence="1">
    <location>
        <begin position="14"/>
        <end position="102"/>
    </location>
</feature>
<accession>A0A3B1DW27</accession>
<gene>
    <name evidence="2" type="ORF">MNBD_PLANCTO02-1890</name>
</gene>
<organism evidence="2">
    <name type="scientific">hydrothermal vent metagenome</name>
    <dbReference type="NCBI Taxonomy" id="652676"/>
    <lineage>
        <taxon>unclassified sequences</taxon>
        <taxon>metagenomes</taxon>
        <taxon>ecological metagenomes</taxon>
    </lineage>
</organism>
<dbReference type="SUPFAM" id="SSF159894">
    <property type="entry name" value="YgaC/TfoX-N like"/>
    <property type="match status" value="1"/>
</dbReference>
<dbReference type="Pfam" id="PF04993">
    <property type="entry name" value="TfoX_N"/>
    <property type="match status" value="1"/>
</dbReference>
<sequence length="109" mass="12666">MPYDEKLAKRVRKLFAQRKGFEEKKMFGGIALLHNGNMCVAVWTNYLILRVGMENYEKCLTEEGMKEFDLTGRSMRGWVMAKPELIATEDDLKFWSKIAVKFVKTLPAK</sequence>
<evidence type="ECO:0000259" key="1">
    <source>
        <dbReference type="Pfam" id="PF04993"/>
    </source>
</evidence>
<proteinExistence type="predicted"/>
<reference evidence="2" key="1">
    <citation type="submission" date="2018-06" db="EMBL/GenBank/DDBJ databases">
        <authorList>
            <person name="Zhirakovskaya E."/>
        </authorList>
    </citation>
    <scope>NUCLEOTIDE SEQUENCE</scope>
</reference>
<dbReference type="Gene3D" id="3.30.1460.30">
    <property type="entry name" value="YgaC/TfoX-N like chaperone"/>
    <property type="match status" value="1"/>
</dbReference>
<dbReference type="AlphaFoldDB" id="A0A3B1DW27"/>
<evidence type="ECO:0000313" key="2">
    <source>
        <dbReference type="EMBL" id="VAX40358.1"/>
    </source>
</evidence>
<dbReference type="InterPro" id="IPR007076">
    <property type="entry name" value="TfoX_N"/>
</dbReference>
<name>A0A3B1DW27_9ZZZZ</name>
<dbReference type="EMBL" id="UOGL01000432">
    <property type="protein sequence ID" value="VAX40358.1"/>
    <property type="molecule type" value="Genomic_DNA"/>
</dbReference>
<protein>
    <recommendedName>
        <fullName evidence="1">TfoX N-terminal domain-containing protein</fullName>
    </recommendedName>
</protein>